<dbReference type="Gene3D" id="2.40.50.40">
    <property type="match status" value="1"/>
</dbReference>
<feature type="region of interest" description="Disordered" evidence="1">
    <location>
        <begin position="280"/>
        <end position="387"/>
    </location>
</feature>
<dbReference type="RefSeq" id="XP_040767266.1">
    <property type="nucleotide sequence ID" value="XM_040914233.1"/>
</dbReference>
<evidence type="ECO:0000313" key="3">
    <source>
        <dbReference type="EMBL" id="KZT09526.1"/>
    </source>
</evidence>
<feature type="compositionally biased region" description="Polar residues" evidence="1">
    <location>
        <begin position="191"/>
        <end position="203"/>
    </location>
</feature>
<feature type="compositionally biased region" description="Basic and acidic residues" evidence="1">
    <location>
        <begin position="104"/>
        <end position="119"/>
    </location>
</feature>
<dbReference type="Pfam" id="PF00385">
    <property type="entry name" value="Chromo"/>
    <property type="match status" value="1"/>
</dbReference>
<dbReference type="SMART" id="SM00298">
    <property type="entry name" value="CHROMO"/>
    <property type="match status" value="1"/>
</dbReference>
<dbReference type="STRING" id="1314785.A0A165FX30"/>
<dbReference type="InParanoid" id="A0A165FX30"/>
<dbReference type="CDD" id="cd18968">
    <property type="entry name" value="chromodomain"/>
    <property type="match status" value="1"/>
</dbReference>
<feature type="domain" description="Chromo" evidence="2">
    <location>
        <begin position="7"/>
        <end position="62"/>
    </location>
</feature>
<feature type="compositionally biased region" description="Basic residues" evidence="1">
    <location>
        <begin position="210"/>
        <end position="219"/>
    </location>
</feature>
<protein>
    <recommendedName>
        <fullName evidence="2">Chromo domain-containing protein</fullName>
    </recommendedName>
</protein>
<dbReference type="SUPFAM" id="SSF54160">
    <property type="entry name" value="Chromo domain-like"/>
    <property type="match status" value="1"/>
</dbReference>
<dbReference type="PROSITE" id="PS50013">
    <property type="entry name" value="CHROMO_2"/>
    <property type="match status" value="1"/>
</dbReference>
<keyword evidence="4" id="KW-1185">Reference proteome</keyword>
<feature type="compositionally biased region" description="Low complexity" evidence="1">
    <location>
        <begin position="356"/>
        <end position="369"/>
    </location>
</feature>
<feature type="region of interest" description="Disordered" evidence="1">
    <location>
        <begin position="80"/>
        <end position="264"/>
    </location>
</feature>
<accession>A0A165FX30</accession>
<feature type="compositionally biased region" description="Acidic residues" evidence="1">
    <location>
        <begin position="565"/>
        <end position="577"/>
    </location>
</feature>
<dbReference type="AlphaFoldDB" id="A0A165FX30"/>
<dbReference type="Proteomes" id="UP000076871">
    <property type="component" value="Unassembled WGS sequence"/>
</dbReference>
<gene>
    <name evidence="3" type="ORF">LAESUDRAFT_810534</name>
</gene>
<feature type="region of interest" description="Disordered" evidence="1">
    <location>
        <begin position="565"/>
        <end position="593"/>
    </location>
</feature>
<dbReference type="EMBL" id="KV427611">
    <property type="protein sequence ID" value="KZT09526.1"/>
    <property type="molecule type" value="Genomic_DNA"/>
</dbReference>
<name>A0A165FX30_9APHY</name>
<dbReference type="InterPro" id="IPR000953">
    <property type="entry name" value="Chromo/chromo_shadow_dom"/>
</dbReference>
<dbReference type="GeneID" id="63831261"/>
<evidence type="ECO:0000256" key="1">
    <source>
        <dbReference type="SAM" id="MobiDB-lite"/>
    </source>
</evidence>
<dbReference type="OrthoDB" id="3268967at2759"/>
<dbReference type="InterPro" id="IPR016197">
    <property type="entry name" value="Chromo-like_dom_sf"/>
</dbReference>
<evidence type="ECO:0000313" key="4">
    <source>
        <dbReference type="Proteomes" id="UP000076871"/>
    </source>
</evidence>
<organism evidence="3 4">
    <name type="scientific">Laetiporus sulphureus 93-53</name>
    <dbReference type="NCBI Taxonomy" id="1314785"/>
    <lineage>
        <taxon>Eukaryota</taxon>
        <taxon>Fungi</taxon>
        <taxon>Dikarya</taxon>
        <taxon>Basidiomycota</taxon>
        <taxon>Agaricomycotina</taxon>
        <taxon>Agaricomycetes</taxon>
        <taxon>Polyporales</taxon>
        <taxon>Laetiporus</taxon>
    </lineage>
</organism>
<reference evidence="3 4" key="1">
    <citation type="journal article" date="2016" name="Mol. Biol. Evol.">
        <title>Comparative Genomics of Early-Diverging Mushroom-Forming Fungi Provides Insights into the Origins of Lignocellulose Decay Capabilities.</title>
        <authorList>
            <person name="Nagy L.G."/>
            <person name="Riley R."/>
            <person name="Tritt A."/>
            <person name="Adam C."/>
            <person name="Daum C."/>
            <person name="Floudas D."/>
            <person name="Sun H."/>
            <person name="Yadav J.S."/>
            <person name="Pangilinan J."/>
            <person name="Larsson K.H."/>
            <person name="Matsuura K."/>
            <person name="Barry K."/>
            <person name="Labutti K."/>
            <person name="Kuo R."/>
            <person name="Ohm R.A."/>
            <person name="Bhattacharya S.S."/>
            <person name="Shirouzu T."/>
            <person name="Yoshinaga Y."/>
            <person name="Martin F.M."/>
            <person name="Grigoriev I.V."/>
            <person name="Hibbett D.S."/>
        </authorList>
    </citation>
    <scope>NUCLEOTIDE SEQUENCE [LARGE SCALE GENOMIC DNA]</scope>
    <source>
        <strain evidence="3 4">93-53</strain>
    </source>
</reference>
<feature type="region of interest" description="Disordered" evidence="1">
    <location>
        <begin position="478"/>
        <end position="497"/>
    </location>
</feature>
<proteinExistence type="predicted"/>
<evidence type="ECO:0000259" key="2">
    <source>
        <dbReference type="PROSITE" id="PS50013"/>
    </source>
</evidence>
<feature type="compositionally biased region" description="Polar residues" evidence="1">
    <location>
        <begin position="483"/>
        <end position="496"/>
    </location>
</feature>
<sequence>MSVDSEYEVESVHRAKVQKDGRRKTWLYDVKWKNYDLKDNTWEPPESFAGGSEHFIEHFWGRVDPGGRDWRDLGKFKVGEEFFPQGPPRGKRKANKQKPLILEAPRRSERSAKNSETEVKSLVSEEGNQARKRRAADAPAGERPGGAKRQRRDESKAAPDETVSTNSHKGSHKRRAPAFSKLEPQPFGSIADSTDSGCSSAEVTSEKPRRQPGTRRKPSQRVVRDPSPTAGNIAREEAVADAPSSLPAGPSLREEKSDETIHQDVPMFGDPVLLNVQENCPSAEESIPAQRARAANPKVKRFEDPLRRVAETSESVSQVKARIMRRSEANGITVEPVAGPSSSPRRNRAREARVAQRQSDSAHSSPSRASKTESGRPSRHVVTGSSSLLTFKNGSLTTVKGKSKPSRTIVDLDEEAEELSLGDGSFLQIVERTAHIETAGRADESPIVPTGAELLELAGMDAEATALPDFEDDADAIGEPDSDAQSVGVPSTSARSVNPLADDTMSIVEPSVAKADVVVEDIALHHDAAAAMGTESLSKEPESAVEGAAVERMLTDDALAVQEEPEADAMQVDDEEQVAGNDAAEESKSANAKSTEGVSSAFFSAWKMTIFGPLGLGRERPVVPQSGEEANSAEEARSELFLNLDSDVSVPLLLKDIHSEKSDASFSKPMAPGKFYKSEHALALLDALRAADFSARLEIDPAASDAQKEHFERFCSRLRAGELFVEMAGKALLAMCSSNNQPLAENLQIPADLREIGTGVLVAEVAIANYSAYATAVEHADGVRWCA</sequence>
<dbReference type="InterPro" id="IPR023780">
    <property type="entry name" value="Chromo_domain"/>
</dbReference>
<dbReference type="GO" id="GO:0006338">
    <property type="term" value="P:chromatin remodeling"/>
    <property type="evidence" value="ECO:0007669"/>
    <property type="project" value="UniProtKB-ARBA"/>
</dbReference>
<feature type="compositionally biased region" description="Basic and acidic residues" evidence="1">
    <location>
        <begin position="300"/>
        <end position="311"/>
    </location>
</feature>
<feature type="compositionally biased region" description="Basic and acidic residues" evidence="1">
    <location>
        <begin position="252"/>
        <end position="262"/>
    </location>
</feature>